<reference evidence="2" key="1">
    <citation type="submission" date="2018-12" db="EMBL/GenBank/DDBJ databases">
        <title>Genome sequence of Peanibacillus sp.</title>
        <authorList>
            <person name="Subramani G."/>
            <person name="Srinivasan S."/>
            <person name="Kim M.K."/>
        </authorList>
    </citation>
    <scope>NUCLEOTIDE SEQUENCE [LARGE SCALE GENOMIC DNA]</scope>
    <source>
        <strain evidence="2">18JY67-1</strain>
    </source>
</reference>
<dbReference type="PANTHER" id="PTHR12631:SF10">
    <property type="entry name" value="BETA-XYLOSIDASE-LIKE PROTEIN-RELATED"/>
    <property type="match status" value="1"/>
</dbReference>
<name>A0A3S9A242_9BACL</name>
<dbReference type="SUPFAM" id="SSF51445">
    <property type="entry name" value="(Trans)glycosidases"/>
    <property type="match status" value="1"/>
</dbReference>
<evidence type="ECO:0000313" key="2">
    <source>
        <dbReference type="Proteomes" id="UP000272528"/>
    </source>
</evidence>
<dbReference type="InterPro" id="IPR051923">
    <property type="entry name" value="Glycosyl_Hydrolase_39"/>
</dbReference>
<dbReference type="AlphaFoldDB" id="A0A3S9A242"/>
<keyword evidence="2" id="KW-1185">Reference proteome</keyword>
<dbReference type="GO" id="GO:0004553">
    <property type="term" value="F:hydrolase activity, hydrolyzing O-glycosyl compounds"/>
    <property type="evidence" value="ECO:0007669"/>
    <property type="project" value="TreeGrafter"/>
</dbReference>
<organism evidence="1 2">
    <name type="scientific">Paenibacillus albus</name>
    <dbReference type="NCBI Taxonomy" id="2495582"/>
    <lineage>
        <taxon>Bacteria</taxon>
        <taxon>Bacillati</taxon>
        <taxon>Bacillota</taxon>
        <taxon>Bacilli</taxon>
        <taxon>Bacillales</taxon>
        <taxon>Paenibacillaceae</taxon>
        <taxon>Paenibacillus</taxon>
    </lineage>
</organism>
<dbReference type="KEGG" id="palb:EJC50_09190"/>
<protein>
    <submittedName>
        <fullName evidence="1">Uncharacterized protein</fullName>
    </submittedName>
</protein>
<evidence type="ECO:0000313" key="1">
    <source>
        <dbReference type="EMBL" id="AZN39799.1"/>
    </source>
</evidence>
<dbReference type="Proteomes" id="UP000272528">
    <property type="component" value="Chromosome"/>
</dbReference>
<dbReference type="PANTHER" id="PTHR12631">
    <property type="entry name" value="ALPHA-L-IDURONIDASE"/>
    <property type="match status" value="1"/>
</dbReference>
<dbReference type="InterPro" id="IPR017853">
    <property type="entry name" value="GH"/>
</dbReference>
<sequence>MGEVRNRRRLLVLAIATLVLLLAVVATPVIQHWQSGSDASEAIDPHELGFNTQEPYFAQEDELNRLYDQVRSTGTQWVRVTLFWDLMEQVKGSIDWTQADLILDTAAAKGLKVVLVIRSAPSWAADGADTSLHNYMPTDGEAYGLFCYEVTKRYLKSAVPLVFELGNEENMQFFNMPEVDAAKYTTTMLIPGSEGIRRAAKELGAVRPLVLVGGFAPVEPTYVPNSVRPLDFMKAIYDNGGRGYFDSIAYHPYTYESEPSSSHWTFSELASLVDLMNSYGDMQRKIWATEVGFATGSGEGEVSEEDQAEFTGAAVDVWYSLPYAGPMLWYELVDNTSDDDANRENRFGLLHSDANWTPKPAYDVLVEKIRSFHVK</sequence>
<dbReference type="OrthoDB" id="9815425at2"/>
<proteinExistence type="predicted"/>
<dbReference type="Gene3D" id="3.20.20.80">
    <property type="entry name" value="Glycosidases"/>
    <property type="match status" value="1"/>
</dbReference>
<accession>A0A3S9A242</accession>
<dbReference type="EMBL" id="CP034437">
    <property type="protein sequence ID" value="AZN39799.1"/>
    <property type="molecule type" value="Genomic_DNA"/>
</dbReference>
<gene>
    <name evidence="1" type="ORF">EJC50_09190</name>
</gene>